<reference evidence="5" key="1">
    <citation type="submission" date="2020-04" db="EMBL/GenBank/DDBJ databases">
        <authorList>
            <person name="Chiriac C."/>
            <person name="Salcher M."/>
            <person name="Ghai R."/>
            <person name="Kavagutti S V."/>
        </authorList>
    </citation>
    <scope>NUCLEOTIDE SEQUENCE</scope>
</reference>
<feature type="domain" description="Peptidase S74" evidence="4">
    <location>
        <begin position="345"/>
        <end position="416"/>
    </location>
</feature>
<gene>
    <name evidence="5" type="ORF">UFOVP20_47</name>
</gene>
<evidence type="ECO:0000259" key="4">
    <source>
        <dbReference type="PROSITE" id="PS51688"/>
    </source>
</evidence>
<feature type="region of interest" description="Disordered" evidence="3">
    <location>
        <begin position="1"/>
        <end position="21"/>
    </location>
</feature>
<dbReference type="Pfam" id="PF13884">
    <property type="entry name" value="Peptidase_S74"/>
    <property type="match status" value="1"/>
</dbReference>
<dbReference type="EMBL" id="LR796156">
    <property type="protein sequence ID" value="CAB4122048.1"/>
    <property type="molecule type" value="Genomic_DNA"/>
</dbReference>
<name>A0A6J5KIT0_9CAUD</name>
<proteinExistence type="predicted"/>
<accession>A0A6J5KIT0</accession>
<sequence length="416" mass="43656">MGGGGFLGLGPAPKAPDAPDYTGAAQATAAGNLQAAQAGTAANRVNQVTPYGNLNYAQTGTDSAGNPMWTATTELSPTGQTLLDYQNNTSGQLAGLLGTQFNNVSSSINEGFNPSSVPQGVQIPQYQKMGQGPQLQTQVGGTGMEGWDKASGLVMSRLAPQIAHQNEMSDAQLANQGIVPGTEAYANAKRVLSQSQNDLLNQAQLTGQNVQQNLFNQNLAAGQFGNQAQNSMFGNALQGTSLNNQYSNQLFNNQMGANQQAFNQDLTKYQLPLNMLNALRTGSQVTNPTFSAVPQQAGTSGADLMGATQAASNYGLANFNAANASQAGLNSGLFGLGAAGIMSMSDIRMKENIVKLDTLPNGLGVYEFEYKPEFKNHAFANHGRNIGYMAQEVEKIAPHAVIKGADGYLMVNYGVL</sequence>
<evidence type="ECO:0000256" key="3">
    <source>
        <dbReference type="SAM" id="MobiDB-lite"/>
    </source>
</evidence>
<dbReference type="InterPro" id="IPR030392">
    <property type="entry name" value="S74_ICA"/>
</dbReference>
<evidence type="ECO:0000256" key="2">
    <source>
        <dbReference type="ARBA" id="ARBA00022732"/>
    </source>
</evidence>
<dbReference type="PROSITE" id="PS51688">
    <property type="entry name" value="ICA"/>
    <property type="match status" value="1"/>
</dbReference>
<protein>
    <submittedName>
        <fullName evidence="5">Intramolecular chaperone auto-processing domain containing protein</fullName>
    </submittedName>
</protein>
<keyword evidence="2" id="KW-0946">Virion</keyword>
<comment type="subcellular location">
    <subcellularLocation>
        <location evidence="1">Virion</location>
    </subcellularLocation>
</comment>
<dbReference type="GO" id="GO:0098015">
    <property type="term" value="C:virus tail"/>
    <property type="evidence" value="ECO:0007669"/>
    <property type="project" value="UniProtKB-KW"/>
</dbReference>
<keyword evidence="2" id="KW-1227">Viral tail protein</keyword>
<evidence type="ECO:0000256" key="1">
    <source>
        <dbReference type="ARBA" id="ARBA00004328"/>
    </source>
</evidence>
<evidence type="ECO:0000313" key="5">
    <source>
        <dbReference type="EMBL" id="CAB4122048.1"/>
    </source>
</evidence>
<organism evidence="5">
    <name type="scientific">uncultured Caudovirales phage</name>
    <dbReference type="NCBI Taxonomy" id="2100421"/>
    <lineage>
        <taxon>Viruses</taxon>
        <taxon>Duplodnaviria</taxon>
        <taxon>Heunggongvirae</taxon>
        <taxon>Uroviricota</taxon>
        <taxon>Caudoviricetes</taxon>
        <taxon>Peduoviridae</taxon>
        <taxon>Maltschvirus</taxon>
        <taxon>Maltschvirus maltsch</taxon>
    </lineage>
</organism>